<keyword evidence="3 7" id="KW-0808">Transferase</keyword>
<evidence type="ECO:0000256" key="2">
    <source>
        <dbReference type="ARBA" id="ARBA00012137"/>
    </source>
</evidence>
<evidence type="ECO:0000256" key="3">
    <source>
        <dbReference type="ARBA" id="ARBA00022679"/>
    </source>
</evidence>
<dbReference type="PRINTS" id="PR00988">
    <property type="entry name" value="URIDINKINASE"/>
</dbReference>
<dbReference type="AlphaFoldDB" id="A0A2S2DT28"/>
<dbReference type="InterPro" id="IPR000764">
    <property type="entry name" value="Uridine_kinase-like"/>
</dbReference>
<dbReference type="InterPro" id="IPR027417">
    <property type="entry name" value="P-loop_NTPase"/>
</dbReference>
<proteinExistence type="predicted"/>
<dbReference type="OrthoDB" id="9777642at2"/>
<keyword evidence="5 7" id="KW-0418">Kinase</keyword>
<dbReference type="EC" id="2.7.1.48" evidence="2"/>
<keyword evidence="8" id="KW-1185">Reference proteome</keyword>
<dbReference type="CDD" id="cd02023">
    <property type="entry name" value="UMPK"/>
    <property type="match status" value="1"/>
</dbReference>
<dbReference type="SUPFAM" id="SSF52540">
    <property type="entry name" value="P-loop containing nucleoside triphosphate hydrolases"/>
    <property type="match status" value="1"/>
</dbReference>
<feature type="domain" description="Phosphoribulokinase/uridine kinase" evidence="6">
    <location>
        <begin position="10"/>
        <end position="189"/>
    </location>
</feature>
<evidence type="ECO:0000313" key="8">
    <source>
        <dbReference type="Proteomes" id="UP000245468"/>
    </source>
</evidence>
<dbReference type="KEGG" id="psez:HME7025_00682"/>
<dbReference type="Gene3D" id="3.40.50.300">
    <property type="entry name" value="P-loop containing nucleotide triphosphate hydrolases"/>
    <property type="match status" value="1"/>
</dbReference>
<sequence length="209" mass="24584">MTPTNERPYIIGITGGSASGKTLFLQRLMSQFPSEEICLLSQDNYYRPKQDQTKDENGIENFDLPGAIDDEAFAKDVEKLRAGEIVTREEYTFNNSSKVPDILHFYPRKILVVEGIFVFHFPEVAKLLDLKIFIDAQNKIKLKRRIKRDNEERGYDLQDVMYRWKYHVKPTYEEFIRPHKKSCDIVIPNNIHFEKGLEVIVHYLKSRIK</sequence>
<organism evidence="7 8">
    <name type="scientific">Aquirufa nivalisilvae</name>
    <dbReference type="NCBI Taxonomy" id="2516557"/>
    <lineage>
        <taxon>Bacteria</taxon>
        <taxon>Pseudomonadati</taxon>
        <taxon>Bacteroidota</taxon>
        <taxon>Cytophagia</taxon>
        <taxon>Cytophagales</taxon>
        <taxon>Flectobacillaceae</taxon>
        <taxon>Aquirufa</taxon>
    </lineage>
</organism>
<dbReference type="Pfam" id="PF00485">
    <property type="entry name" value="PRK"/>
    <property type="match status" value="1"/>
</dbReference>
<accession>A0A2S2DT28</accession>
<dbReference type="RefSeq" id="WP_109322301.1">
    <property type="nucleotide sequence ID" value="NZ_CP029346.1"/>
</dbReference>
<dbReference type="EMBL" id="CP029346">
    <property type="protein sequence ID" value="AWL08554.1"/>
    <property type="molecule type" value="Genomic_DNA"/>
</dbReference>
<dbReference type="InterPro" id="IPR006083">
    <property type="entry name" value="PRK/URK"/>
</dbReference>
<dbReference type="Proteomes" id="UP000245468">
    <property type="component" value="Chromosome"/>
</dbReference>
<evidence type="ECO:0000259" key="6">
    <source>
        <dbReference type="Pfam" id="PF00485"/>
    </source>
</evidence>
<protein>
    <recommendedName>
        <fullName evidence="2">uridine/cytidine kinase</fullName>
        <ecNumber evidence="2">2.7.1.48</ecNumber>
    </recommendedName>
</protein>
<reference evidence="8" key="1">
    <citation type="submission" date="2018-05" db="EMBL/GenBank/DDBJ databases">
        <title>Pseudarcicella sp. HME7025 Genome sequencing and assembly.</title>
        <authorList>
            <person name="Kim H."/>
            <person name="Kang H."/>
            <person name="Joh K."/>
        </authorList>
    </citation>
    <scope>NUCLEOTIDE SEQUENCE [LARGE SCALE GENOMIC DNA]</scope>
    <source>
        <strain evidence="8">HME7025</strain>
    </source>
</reference>
<keyword evidence="4" id="KW-0547">Nucleotide-binding</keyword>
<dbReference type="UniPathway" id="UPA00574">
    <property type="reaction ID" value="UER00637"/>
</dbReference>
<evidence type="ECO:0000313" key="7">
    <source>
        <dbReference type="EMBL" id="AWL08554.1"/>
    </source>
</evidence>
<dbReference type="GO" id="GO:0004849">
    <property type="term" value="F:uridine kinase activity"/>
    <property type="evidence" value="ECO:0007669"/>
    <property type="project" value="UniProtKB-EC"/>
</dbReference>
<gene>
    <name evidence="7" type="ORF">HME7025_00682</name>
</gene>
<dbReference type="GO" id="GO:0044206">
    <property type="term" value="P:UMP salvage"/>
    <property type="evidence" value="ECO:0007669"/>
    <property type="project" value="UniProtKB-UniPathway"/>
</dbReference>
<evidence type="ECO:0000256" key="1">
    <source>
        <dbReference type="ARBA" id="ARBA00004690"/>
    </source>
</evidence>
<name>A0A2S2DT28_9BACT</name>
<dbReference type="GO" id="GO:0005524">
    <property type="term" value="F:ATP binding"/>
    <property type="evidence" value="ECO:0007669"/>
    <property type="project" value="InterPro"/>
</dbReference>
<evidence type="ECO:0000256" key="4">
    <source>
        <dbReference type="ARBA" id="ARBA00022741"/>
    </source>
</evidence>
<dbReference type="PANTHER" id="PTHR10285">
    <property type="entry name" value="URIDINE KINASE"/>
    <property type="match status" value="1"/>
</dbReference>
<evidence type="ECO:0000256" key="5">
    <source>
        <dbReference type="ARBA" id="ARBA00022777"/>
    </source>
</evidence>
<comment type="pathway">
    <text evidence="1">Pyrimidine metabolism; UMP biosynthesis via salvage pathway; UMP from uridine: step 1/1.</text>
</comment>
<dbReference type="NCBIfam" id="NF004018">
    <property type="entry name" value="PRK05480.1"/>
    <property type="match status" value="1"/>
</dbReference>